<dbReference type="AlphaFoldDB" id="A0A9D1WEQ2"/>
<evidence type="ECO:0000313" key="3">
    <source>
        <dbReference type="EMBL" id="HIX56897.1"/>
    </source>
</evidence>
<proteinExistence type="predicted"/>
<reference evidence="3" key="1">
    <citation type="journal article" date="2021" name="PeerJ">
        <title>Extensive microbial diversity within the chicken gut microbiome revealed by metagenomics and culture.</title>
        <authorList>
            <person name="Gilroy R."/>
            <person name="Ravi A."/>
            <person name="Getino M."/>
            <person name="Pursley I."/>
            <person name="Horton D.L."/>
            <person name="Alikhan N.F."/>
            <person name="Baker D."/>
            <person name="Gharbi K."/>
            <person name="Hall N."/>
            <person name="Watson M."/>
            <person name="Adriaenssens E.M."/>
            <person name="Foster-Nyarko E."/>
            <person name="Jarju S."/>
            <person name="Secka A."/>
            <person name="Antonio M."/>
            <person name="Oren A."/>
            <person name="Chaudhuri R.R."/>
            <person name="La Ragione R."/>
            <person name="Hildebrand F."/>
            <person name="Pallen M.J."/>
        </authorList>
    </citation>
    <scope>NUCLEOTIDE SEQUENCE</scope>
    <source>
        <strain evidence="3">USASDec5-558</strain>
    </source>
</reference>
<feature type="chain" id="PRO_5039634279" description="Secreted protein" evidence="2">
    <location>
        <begin position="38"/>
        <end position="392"/>
    </location>
</feature>
<feature type="signal peptide" evidence="2">
    <location>
        <begin position="1"/>
        <end position="37"/>
    </location>
</feature>
<organism evidence="3 4">
    <name type="scientific">Candidatus Anaerobiospirillum pullistercoris</name>
    <dbReference type="NCBI Taxonomy" id="2838452"/>
    <lineage>
        <taxon>Bacteria</taxon>
        <taxon>Pseudomonadati</taxon>
        <taxon>Pseudomonadota</taxon>
        <taxon>Gammaproteobacteria</taxon>
        <taxon>Aeromonadales</taxon>
        <taxon>Succinivibrionaceae</taxon>
        <taxon>Anaerobiospirillum</taxon>
    </lineage>
</organism>
<sequence length="392" mass="44003">MIQILGNMPRFPMSNLASMTTAATMATALLVSSPALADPDIRALFLEYQQKAMQQEQTQTSSSQADTATAVIDTTKYNSMLESSPLTQQKAAPTKAMTLEQYFNQLKSKALSQNTKAATAPAPAPTDQSTAHTLLSPSNQNPIQDPTKLHELLNELDSYITDNGLAYAPVRSMFPGRIMDSQEAMQSMLKASQDGAPGETNFYYPWRYREQTYEMHFAHAADLASCIYALAIFTKDISPNVPYDKFIRGVSGFHYSVEQICDWLNNIKSTDQIRENELAFVALLLHDQVIVFDDASKLFKAQGKVAHVLAASASKKRTILTNLRHERLHVFWDLDPDFQAQYIKQAQQMSPEEQKQAFKHLINYNQENVPQLIEEWAIGQAEKQPLKQKSQS</sequence>
<evidence type="ECO:0008006" key="5">
    <source>
        <dbReference type="Google" id="ProtNLM"/>
    </source>
</evidence>
<accession>A0A9D1WEQ2</accession>
<protein>
    <recommendedName>
        <fullName evidence="5">Secreted protein</fullName>
    </recommendedName>
</protein>
<dbReference type="EMBL" id="DXEV01000103">
    <property type="protein sequence ID" value="HIX56897.1"/>
    <property type="molecule type" value="Genomic_DNA"/>
</dbReference>
<evidence type="ECO:0000256" key="2">
    <source>
        <dbReference type="SAM" id="SignalP"/>
    </source>
</evidence>
<reference evidence="3" key="2">
    <citation type="submission" date="2021-04" db="EMBL/GenBank/DDBJ databases">
        <authorList>
            <person name="Gilroy R."/>
        </authorList>
    </citation>
    <scope>NUCLEOTIDE SEQUENCE</scope>
    <source>
        <strain evidence="3">USASDec5-558</strain>
    </source>
</reference>
<comment type="caution">
    <text evidence="3">The sequence shown here is derived from an EMBL/GenBank/DDBJ whole genome shotgun (WGS) entry which is preliminary data.</text>
</comment>
<gene>
    <name evidence="3" type="ORF">H9850_05440</name>
</gene>
<feature type="region of interest" description="Disordered" evidence="1">
    <location>
        <begin position="113"/>
        <end position="141"/>
    </location>
</feature>
<evidence type="ECO:0000256" key="1">
    <source>
        <dbReference type="SAM" id="MobiDB-lite"/>
    </source>
</evidence>
<dbReference type="Proteomes" id="UP000886829">
    <property type="component" value="Unassembled WGS sequence"/>
</dbReference>
<keyword evidence="2" id="KW-0732">Signal</keyword>
<name>A0A9D1WEQ2_9GAMM</name>
<evidence type="ECO:0000313" key="4">
    <source>
        <dbReference type="Proteomes" id="UP000886829"/>
    </source>
</evidence>
<feature type="compositionally biased region" description="Polar residues" evidence="1">
    <location>
        <begin position="127"/>
        <end position="141"/>
    </location>
</feature>